<dbReference type="SUPFAM" id="SSF51182">
    <property type="entry name" value="RmlC-like cupins"/>
    <property type="match status" value="1"/>
</dbReference>
<dbReference type="RefSeq" id="WP_105749421.1">
    <property type="nucleotide sequence ID" value="NZ_PVLQ01000078.1"/>
</dbReference>
<protein>
    <submittedName>
        <fullName evidence="7">Pirin family protein</fullName>
    </submittedName>
</protein>
<evidence type="ECO:0000313" key="7">
    <source>
        <dbReference type="EMBL" id="PRD64279.1"/>
    </source>
</evidence>
<feature type="domain" description="Pirin N-terminal" evidence="5">
    <location>
        <begin position="36"/>
        <end position="136"/>
    </location>
</feature>
<feature type="binding site" evidence="2">
    <location>
        <position position="118"/>
    </location>
    <ligand>
        <name>Fe cation</name>
        <dbReference type="ChEBI" id="CHEBI:24875"/>
    </ligand>
</feature>
<feature type="region of interest" description="Disordered" evidence="4">
    <location>
        <begin position="283"/>
        <end position="314"/>
    </location>
</feature>
<keyword evidence="2" id="KW-0408">Iron</keyword>
<feature type="binding site" evidence="2">
    <location>
        <position position="120"/>
    </location>
    <ligand>
        <name>Fe cation</name>
        <dbReference type="ChEBI" id="CHEBI:24875"/>
    </ligand>
</feature>
<dbReference type="PANTHER" id="PTHR13903:SF8">
    <property type="entry name" value="PIRIN"/>
    <property type="match status" value="1"/>
</dbReference>
<dbReference type="InterPro" id="IPR012093">
    <property type="entry name" value="Pirin"/>
</dbReference>
<proteinExistence type="inferred from homology"/>
<comment type="cofactor">
    <cofactor evidence="2">
        <name>Fe cation</name>
        <dbReference type="ChEBI" id="CHEBI:24875"/>
    </cofactor>
    <text evidence="2">Binds 1 Fe cation per subunit.</text>
</comment>
<accession>A0A2S9K1H6</accession>
<evidence type="ECO:0000259" key="6">
    <source>
        <dbReference type="Pfam" id="PF05726"/>
    </source>
</evidence>
<gene>
    <name evidence="7" type="ORF">C6P64_15335</name>
</gene>
<dbReference type="InterPro" id="IPR011051">
    <property type="entry name" value="RmlC_Cupin_sf"/>
</dbReference>
<dbReference type="PIRSF" id="PIRSF006232">
    <property type="entry name" value="Pirin"/>
    <property type="match status" value="1"/>
</dbReference>
<evidence type="ECO:0000256" key="3">
    <source>
        <dbReference type="RuleBase" id="RU003457"/>
    </source>
</evidence>
<feature type="domain" description="Pirin C-terminal" evidence="6">
    <location>
        <begin position="189"/>
        <end position="285"/>
    </location>
</feature>
<evidence type="ECO:0000259" key="5">
    <source>
        <dbReference type="Pfam" id="PF02678"/>
    </source>
</evidence>
<evidence type="ECO:0000256" key="4">
    <source>
        <dbReference type="SAM" id="MobiDB-lite"/>
    </source>
</evidence>
<feature type="binding site" evidence="2">
    <location>
        <position position="74"/>
    </location>
    <ligand>
        <name>Fe cation</name>
        <dbReference type="ChEBI" id="CHEBI:24875"/>
    </ligand>
</feature>
<keyword evidence="8" id="KW-1185">Reference proteome</keyword>
<dbReference type="Pfam" id="PF02678">
    <property type="entry name" value="Pirin"/>
    <property type="match status" value="1"/>
</dbReference>
<keyword evidence="2" id="KW-0479">Metal-binding</keyword>
<dbReference type="PANTHER" id="PTHR13903">
    <property type="entry name" value="PIRIN-RELATED"/>
    <property type="match status" value="1"/>
</dbReference>
<dbReference type="Pfam" id="PF05726">
    <property type="entry name" value="Pirin_C"/>
    <property type="match status" value="1"/>
</dbReference>
<dbReference type="InterPro" id="IPR014710">
    <property type="entry name" value="RmlC-like_jellyroll"/>
</dbReference>
<organism evidence="7 8">
    <name type="scientific">Malikia granosa</name>
    <dbReference type="NCBI Taxonomy" id="263067"/>
    <lineage>
        <taxon>Bacteria</taxon>
        <taxon>Pseudomonadati</taxon>
        <taxon>Pseudomonadota</taxon>
        <taxon>Betaproteobacteria</taxon>
        <taxon>Burkholderiales</taxon>
        <taxon>Comamonadaceae</taxon>
        <taxon>Malikia</taxon>
    </lineage>
</organism>
<comment type="similarity">
    <text evidence="1 3">Belongs to the pirin family.</text>
</comment>
<dbReference type="CDD" id="cd02909">
    <property type="entry name" value="cupin_pirin_N"/>
    <property type="match status" value="1"/>
</dbReference>
<dbReference type="EMBL" id="PVLQ01000078">
    <property type="protein sequence ID" value="PRD64279.1"/>
    <property type="molecule type" value="Genomic_DNA"/>
</dbReference>
<evidence type="ECO:0000313" key="8">
    <source>
        <dbReference type="Proteomes" id="UP000238589"/>
    </source>
</evidence>
<name>A0A2S9K1H6_9BURK</name>
<reference evidence="7 8" key="1">
    <citation type="submission" date="2018-03" db="EMBL/GenBank/DDBJ databases">
        <title>Comparative genomics illustrates the genes involved in a hyperalkaliphilic mechanisms of Serpentinomonas isolated from highly-alkaline calcium-rich serpentinized springs.</title>
        <authorList>
            <person name="Suzuki S."/>
            <person name="Ishii S."/>
            <person name="Walworth N."/>
            <person name="Bird L."/>
            <person name="Kuenen J.G."/>
            <person name="Nealson K.H."/>
        </authorList>
    </citation>
    <scope>NUCLEOTIDE SEQUENCE [LARGE SCALE GENOMIC DNA]</scope>
    <source>
        <strain evidence="7 8">P1</strain>
    </source>
</reference>
<evidence type="ECO:0000256" key="2">
    <source>
        <dbReference type="PIRSR" id="PIRSR006232-1"/>
    </source>
</evidence>
<dbReference type="InterPro" id="IPR008778">
    <property type="entry name" value="Pirin_C_dom"/>
</dbReference>
<dbReference type="OrthoDB" id="321327at2"/>
<dbReference type="InterPro" id="IPR003829">
    <property type="entry name" value="Pirin_N_dom"/>
</dbReference>
<comment type="caution">
    <text evidence="7">The sequence shown here is derived from an EMBL/GenBank/DDBJ whole genome shotgun (WGS) entry which is preliminary data.</text>
</comment>
<dbReference type="AlphaFoldDB" id="A0A2S9K1H6"/>
<dbReference type="Proteomes" id="UP000238589">
    <property type="component" value="Unassembled WGS sequence"/>
</dbReference>
<evidence type="ECO:0000256" key="1">
    <source>
        <dbReference type="ARBA" id="ARBA00008416"/>
    </source>
</evidence>
<feature type="binding site" evidence="2">
    <location>
        <position position="76"/>
    </location>
    <ligand>
        <name>Fe cation</name>
        <dbReference type="ChEBI" id="CHEBI:24875"/>
    </ligand>
</feature>
<dbReference type="CDD" id="cd02247">
    <property type="entry name" value="cupin_pirin_C"/>
    <property type="match status" value="1"/>
</dbReference>
<sequence>MTSCHQTSPDPQQPDEARPALSRIALRAAELGEGLTIRRALPTRQRRMVGAWCFLDHVGPVRFERSAGLHVGSHPHTALQTFTWMIQGRLLHRDSLGSEQLICPGQVNLMTAGRGIVHTEDSLPGEPVLHAAQLWIALPPAQVDCEPSFDHYPELPTWQQDGIACTLLAGRHGERQAPTRVHTPLLGMDLASAQAASTTLALNPAFEYGLLPLAGAVRIGRERIRDDEFAYLGQGLERLELGLEAGSRVLLLGGEPFEPPIVMWWNFVGLGRDQVAQAQADWESGSPRFGRVAGDAGPRLAAPKLPWSQPVSPP</sequence>
<dbReference type="Gene3D" id="2.60.120.10">
    <property type="entry name" value="Jelly Rolls"/>
    <property type="match status" value="2"/>
</dbReference>
<dbReference type="GO" id="GO:0046872">
    <property type="term" value="F:metal ion binding"/>
    <property type="evidence" value="ECO:0007669"/>
    <property type="project" value="UniProtKB-KW"/>
</dbReference>